<evidence type="ECO:0000256" key="7">
    <source>
        <dbReference type="ARBA" id="ARBA00023163"/>
    </source>
</evidence>
<feature type="transmembrane region" description="Helical" evidence="11">
    <location>
        <begin position="48"/>
        <end position="68"/>
    </location>
</feature>
<dbReference type="EMBL" id="JAAWWB010000015">
    <property type="protein sequence ID" value="KAG6765679.1"/>
    <property type="molecule type" value="Genomic_DNA"/>
</dbReference>
<keyword evidence="4" id="KW-0862">Zinc</keyword>
<comment type="subcellular location">
    <subcellularLocation>
        <location evidence="1">Nucleus</location>
    </subcellularLocation>
</comment>
<keyword evidence="11" id="KW-0472">Membrane</keyword>
<evidence type="ECO:0000256" key="6">
    <source>
        <dbReference type="ARBA" id="ARBA00023125"/>
    </source>
</evidence>
<dbReference type="Pfam" id="PF03110">
    <property type="entry name" value="SBP"/>
    <property type="match status" value="1"/>
</dbReference>
<keyword evidence="11" id="KW-0812">Transmembrane</keyword>
<keyword evidence="5" id="KW-0805">Transcription regulation</keyword>
<dbReference type="Proteomes" id="UP000886885">
    <property type="component" value="Chromosome 8A"/>
</dbReference>
<keyword evidence="6" id="KW-0238">DNA-binding</keyword>
<keyword evidence="8" id="KW-0539">Nucleus</keyword>
<dbReference type="FunFam" id="4.10.1100.10:FF:000001">
    <property type="entry name" value="Squamosa promoter-binding-like protein 14"/>
    <property type="match status" value="1"/>
</dbReference>
<evidence type="ECO:0000256" key="4">
    <source>
        <dbReference type="ARBA" id="ARBA00022833"/>
    </source>
</evidence>
<dbReference type="GO" id="GO:0003677">
    <property type="term" value="F:DNA binding"/>
    <property type="evidence" value="ECO:0007669"/>
    <property type="project" value="UniProtKB-KW"/>
</dbReference>
<evidence type="ECO:0000256" key="3">
    <source>
        <dbReference type="ARBA" id="ARBA00022771"/>
    </source>
</evidence>
<evidence type="ECO:0000256" key="11">
    <source>
        <dbReference type="SAM" id="Phobius"/>
    </source>
</evidence>
<dbReference type="OrthoDB" id="514967at2759"/>
<dbReference type="InterPro" id="IPR044817">
    <property type="entry name" value="SBP-like"/>
</dbReference>
<gene>
    <name evidence="13" type="ORF">POTOM_029732</name>
</gene>
<feature type="region of interest" description="Disordered" evidence="10">
    <location>
        <begin position="1"/>
        <end position="40"/>
    </location>
</feature>
<reference evidence="13" key="1">
    <citation type="journal article" date="2020" name="bioRxiv">
        <title>Hybrid origin of Populus tomentosa Carr. identified through genome sequencing and phylogenomic analysis.</title>
        <authorList>
            <person name="An X."/>
            <person name="Gao K."/>
            <person name="Chen Z."/>
            <person name="Li J."/>
            <person name="Yang X."/>
            <person name="Yang X."/>
            <person name="Zhou J."/>
            <person name="Guo T."/>
            <person name="Zhao T."/>
            <person name="Huang S."/>
            <person name="Miao D."/>
            <person name="Khan W.U."/>
            <person name="Rao P."/>
            <person name="Ye M."/>
            <person name="Lei B."/>
            <person name="Liao W."/>
            <person name="Wang J."/>
            <person name="Ji L."/>
            <person name="Li Y."/>
            <person name="Guo B."/>
            <person name="Mustafa N.S."/>
            <person name="Li S."/>
            <person name="Yun Q."/>
            <person name="Keller S.R."/>
            <person name="Mao J."/>
            <person name="Zhang R."/>
            <person name="Strauss S.H."/>
        </authorList>
    </citation>
    <scope>NUCLEOTIDE SEQUENCE</scope>
    <source>
        <strain evidence="13">GM15</strain>
        <tissue evidence="13">Leaf</tissue>
    </source>
</reference>
<evidence type="ECO:0000313" key="14">
    <source>
        <dbReference type="Proteomes" id="UP000886885"/>
    </source>
</evidence>
<proteinExistence type="predicted"/>
<protein>
    <recommendedName>
        <fullName evidence="12">SBP-type domain-containing protein</fullName>
    </recommendedName>
</protein>
<accession>A0A8X8CU95</accession>
<keyword evidence="14" id="KW-1185">Reference proteome</keyword>
<dbReference type="AlphaFoldDB" id="A0A8X8CU95"/>
<dbReference type="GO" id="GO:0008270">
    <property type="term" value="F:zinc ion binding"/>
    <property type="evidence" value="ECO:0007669"/>
    <property type="project" value="UniProtKB-KW"/>
</dbReference>
<evidence type="ECO:0000313" key="13">
    <source>
        <dbReference type="EMBL" id="KAG6765679.1"/>
    </source>
</evidence>
<keyword evidence="3 9" id="KW-0863">Zinc-finger</keyword>
<dbReference type="PANTHER" id="PTHR31251">
    <property type="entry name" value="SQUAMOSA PROMOTER-BINDING-LIKE PROTEIN 4"/>
    <property type="match status" value="1"/>
</dbReference>
<name>A0A8X8CU95_POPTO</name>
<organism evidence="13 14">
    <name type="scientific">Populus tomentosa</name>
    <name type="common">Chinese white poplar</name>
    <dbReference type="NCBI Taxonomy" id="118781"/>
    <lineage>
        <taxon>Eukaryota</taxon>
        <taxon>Viridiplantae</taxon>
        <taxon>Streptophyta</taxon>
        <taxon>Embryophyta</taxon>
        <taxon>Tracheophyta</taxon>
        <taxon>Spermatophyta</taxon>
        <taxon>Magnoliopsida</taxon>
        <taxon>eudicotyledons</taxon>
        <taxon>Gunneridae</taxon>
        <taxon>Pentapetalae</taxon>
        <taxon>rosids</taxon>
        <taxon>fabids</taxon>
        <taxon>Malpighiales</taxon>
        <taxon>Salicaceae</taxon>
        <taxon>Saliceae</taxon>
        <taxon>Populus</taxon>
    </lineage>
</organism>
<evidence type="ECO:0000256" key="5">
    <source>
        <dbReference type="ARBA" id="ARBA00023015"/>
    </source>
</evidence>
<keyword evidence="7" id="KW-0804">Transcription</keyword>
<sequence>MDRIIPDEKRDNNKSEEHHSGGQKGNNNEGLKSYKRPRHALKTRRRESVAAMEIIFTFVILMDFWSYAAEGKGLLFSDEIDFSVDAFARSRKTLIGWDTESVESTEYIDFGFSEIPRKPFHGSKTGVGMLGGTDVGIDSSKLVASSPNCMIASNSSMESGSNHSNSLVESNSQDSSLIDLKLGRLADFKDAQNSKFSKERLSSVSPTAQAKRARATCSRPQTTYCQVYGCNKDLSSSKDYHKRHKVCEVHSKTPQVIVDGNEQRFCQQCSRFHLLVDFDDGKRSCRKRLAGHNERRRKPQLGTLSVKPHKLLHPYQGTKFLGTSLPKKTSLLFPNMLPGSAFCPENYEEENWCRRIKLEENSIYSSPSAIPMGNGQLLSKSFLHLHGNGLQKTCGISSPAIDDRNFCNTTTFHELAGASHSSCALSLLSAESQDLSHSAGNITARPLVSQVSHACQSLGIVNKSLGVGSLEKYFPNGLYPSGMNFIEVNDMGPFVVPGSGHAADFQVETDGFLQQSDILNAKYCVSPENGSTVDLLQLSSHLQRVEQQRNSMQVKHENEDFCSFGSAYGV</sequence>
<evidence type="ECO:0000256" key="2">
    <source>
        <dbReference type="ARBA" id="ARBA00022723"/>
    </source>
</evidence>
<evidence type="ECO:0000256" key="8">
    <source>
        <dbReference type="ARBA" id="ARBA00023242"/>
    </source>
</evidence>
<dbReference type="InterPro" id="IPR004333">
    <property type="entry name" value="SBP_dom"/>
</dbReference>
<feature type="compositionally biased region" description="Basic and acidic residues" evidence="10">
    <location>
        <begin position="1"/>
        <end position="20"/>
    </location>
</feature>
<keyword evidence="2" id="KW-0479">Metal-binding</keyword>
<dbReference type="PANTHER" id="PTHR31251:SF102">
    <property type="entry name" value="SBP-TYPE DOMAIN-CONTAINING PROTEIN"/>
    <property type="match status" value="1"/>
</dbReference>
<evidence type="ECO:0000256" key="10">
    <source>
        <dbReference type="SAM" id="MobiDB-lite"/>
    </source>
</evidence>
<dbReference type="PROSITE" id="PS51141">
    <property type="entry name" value="ZF_SBP"/>
    <property type="match status" value="1"/>
</dbReference>
<evidence type="ECO:0000256" key="9">
    <source>
        <dbReference type="PROSITE-ProRule" id="PRU00470"/>
    </source>
</evidence>
<evidence type="ECO:0000256" key="1">
    <source>
        <dbReference type="ARBA" id="ARBA00004123"/>
    </source>
</evidence>
<keyword evidence="11" id="KW-1133">Transmembrane helix</keyword>
<evidence type="ECO:0000259" key="12">
    <source>
        <dbReference type="PROSITE" id="PS51141"/>
    </source>
</evidence>
<comment type="caution">
    <text evidence="13">The sequence shown here is derived from an EMBL/GenBank/DDBJ whole genome shotgun (WGS) entry which is preliminary data.</text>
</comment>
<dbReference type="GO" id="GO:0005634">
    <property type="term" value="C:nucleus"/>
    <property type="evidence" value="ECO:0007669"/>
    <property type="project" value="UniProtKB-SubCell"/>
</dbReference>
<feature type="domain" description="SBP-type" evidence="12">
    <location>
        <begin position="222"/>
        <end position="299"/>
    </location>
</feature>